<dbReference type="Gene3D" id="3.40.190.10">
    <property type="entry name" value="Periplasmic binding protein-like II"/>
    <property type="match status" value="2"/>
</dbReference>
<organism evidence="6 7">
    <name type="scientific">Sphingomonas citri</name>
    <dbReference type="NCBI Taxonomy" id="2862499"/>
    <lineage>
        <taxon>Bacteria</taxon>
        <taxon>Pseudomonadati</taxon>
        <taxon>Pseudomonadota</taxon>
        <taxon>Alphaproteobacteria</taxon>
        <taxon>Sphingomonadales</taxon>
        <taxon>Sphingomonadaceae</taxon>
        <taxon>Sphingomonas</taxon>
    </lineage>
</organism>
<dbReference type="Gene3D" id="1.10.10.10">
    <property type="entry name" value="Winged helix-like DNA-binding domain superfamily/Winged helix DNA-binding domain"/>
    <property type="match status" value="1"/>
</dbReference>
<protein>
    <submittedName>
        <fullName evidence="6">LysR family transcriptional regulator</fullName>
    </submittedName>
</protein>
<keyword evidence="7" id="KW-1185">Reference proteome</keyword>
<keyword evidence="3" id="KW-0238">DNA-binding</keyword>
<dbReference type="RefSeq" id="WP_219747035.1">
    <property type="nucleotide sequence ID" value="NZ_JAHXZN010000001.1"/>
</dbReference>
<dbReference type="SUPFAM" id="SSF46785">
    <property type="entry name" value="Winged helix' DNA-binding domain"/>
    <property type="match status" value="1"/>
</dbReference>
<dbReference type="PRINTS" id="PR00039">
    <property type="entry name" value="HTHLYSR"/>
</dbReference>
<dbReference type="Pfam" id="PF03466">
    <property type="entry name" value="LysR_substrate"/>
    <property type="match status" value="1"/>
</dbReference>
<comment type="similarity">
    <text evidence="1">Belongs to the LysR transcriptional regulatory family.</text>
</comment>
<evidence type="ECO:0000313" key="6">
    <source>
        <dbReference type="EMBL" id="MBW6529498.1"/>
    </source>
</evidence>
<dbReference type="PROSITE" id="PS50931">
    <property type="entry name" value="HTH_LYSR"/>
    <property type="match status" value="1"/>
</dbReference>
<evidence type="ECO:0000313" key="7">
    <source>
        <dbReference type="Proteomes" id="UP000759103"/>
    </source>
</evidence>
<reference evidence="6 7" key="1">
    <citation type="submission" date="2021-07" db="EMBL/GenBank/DDBJ databases">
        <title>Sphingomonas sp.</title>
        <authorList>
            <person name="Feng G."/>
            <person name="Li J."/>
            <person name="Pan M."/>
        </authorList>
    </citation>
    <scope>NUCLEOTIDE SEQUENCE [LARGE SCALE GENOMIC DNA]</scope>
    <source>
        <strain evidence="6 7">RRHST34</strain>
    </source>
</reference>
<dbReference type="SUPFAM" id="SSF53850">
    <property type="entry name" value="Periplasmic binding protein-like II"/>
    <property type="match status" value="1"/>
</dbReference>
<feature type="domain" description="HTH lysR-type" evidence="5">
    <location>
        <begin position="2"/>
        <end position="59"/>
    </location>
</feature>
<keyword evidence="2" id="KW-0805">Transcription regulation</keyword>
<dbReference type="Proteomes" id="UP000759103">
    <property type="component" value="Unassembled WGS sequence"/>
</dbReference>
<evidence type="ECO:0000256" key="4">
    <source>
        <dbReference type="ARBA" id="ARBA00023163"/>
    </source>
</evidence>
<sequence>MIDRYLLRYFLAVVDQGTFSRAASHCRVTQPTLSVGIAKLETLLGQPLFERSSRRVALTAAGARLAEHARRIEAGFLAAEQAVSDSPAAKLIRLGLCATLPDAWIEEALRTAAVAGERLELVEGRAGELRAALDRGRVDAIVAPLDAALPHRALFDEPYAMAFARDHPFAARVSVEAEELAAEPMVVRRHCEMLAETSRFFTARGIRPFMAARTHSDSRALAYVRAGLATTLLPACYADPALALVPLAGFDQRRTVALCFAPDSRARAEGSVALARIGDRLAELGAAAGAMFTINYPTSA</sequence>
<proteinExistence type="inferred from homology"/>
<dbReference type="InterPro" id="IPR000847">
    <property type="entry name" value="LysR_HTH_N"/>
</dbReference>
<dbReference type="CDD" id="cd05466">
    <property type="entry name" value="PBP2_LTTR_substrate"/>
    <property type="match status" value="1"/>
</dbReference>
<dbReference type="PANTHER" id="PTHR30346:SF28">
    <property type="entry name" value="HTH-TYPE TRANSCRIPTIONAL REGULATOR CYNR"/>
    <property type="match status" value="1"/>
</dbReference>
<evidence type="ECO:0000256" key="1">
    <source>
        <dbReference type="ARBA" id="ARBA00009437"/>
    </source>
</evidence>
<dbReference type="PANTHER" id="PTHR30346">
    <property type="entry name" value="TRANSCRIPTIONAL DUAL REGULATOR HCAR-RELATED"/>
    <property type="match status" value="1"/>
</dbReference>
<accession>A0ABS7BIT0</accession>
<dbReference type="EMBL" id="JAHXZN010000001">
    <property type="protein sequence ID" value="MBW6529498.1"/>
    <property type="molecule type" value="Genomic_DNA"/>
</dbReference>
<dbReference type="InterPro" id="IPR005119">
    <property type="entry name" value="LysR_subst-bd"/>
</dbReference>
<comment type="caution">
    <text evidence="6">The sequence shown here is derived from an EMBL/GenBank/DDBJ whole genome shotgun (WGS) entry which is preliminary data.</text>
</comment>
<dbReference type="Pfam" id="PF00126">
    <property type="entry name" value="HTH_1"/>
    <property type="match status" value="1"/>
</dbReference>
<gene>
    <name evidence="6" type="ORF">KZ820_02005</name>
</gene>
<evidence type="ECO:0000256" key="3">
    <source>
        <dbReference type="ARBA" id="ARBA00023125"/>
    </source>
</evidence>
<keyword evidence="4" id="KW-0804">Transcription</keyword>
<dbReference type="InterPro" id="IPR036388">
    <property type="entry name" value="WH-like_DNA-bd_sf"/>
</dbReference>
<evidence type="ECO:0000256" key="2">
    <source>
        <dbReference type="ARBA" id="ARBA00023015"/>
    </source>
</evidence>
<dbReference type="InterPro" id="IPR036390">
    <property type="entry name" value="WH_DNA-bd_sf"/>
</dbReference>
<evidence type="ECO:0000259" key="5">
    <source>
        <dbReference type="PROSITE" id="PS50931"/>
    </source>
</evidence>
<name>A0ABS7BIT0_9SPHN</name>